<keyword evidence="1" id="KW-0812">Transmembrane</keyword>
<sequence length="595" mass="69112">MTYYNCNEFALERLSKQISSKNKRVIAIQGLSEDKALQYMNEIKDLNQENIKTAEWTAPAPGTKRELAEDIKSTLIANTKEENLQFIKKKNWFNKLFTKLHTNYVKNKIREYQPYSKDENTRTKTLLWPLINTISSLGLALGLPLLSTLLYRQDAIVNGTVNDAGHRVGALGTSFYIGMLTFSILLIVLGAVSSVIGLIINLTQNRKEYKWSNVNDNLQKLIQKYFVLDDHGERYKNSSWWTKLMMKNKFVISDDYTFFYTDIDPNSDDYVSIIKSIKILNSLNNNVFFCLTNVKYIDDVRIFKNLFPLGKSKIVNLDAYKNGSNIRIMTNYIMSQVKLITGIEPHNLLRNHPYFVNALYKFIDKSNNNEEFMQALLTLKKFVGKSRQDVALDKVSENYFVDLFCLCMFSGIDYNCYINMFRDITIYGVLSEEVLENDNFKIFKLEEIMNRNFITYQGNSIYFKIKDFDLNLLTLRDLENKLKKQATLDNTLSVAELNTQPVHEIEVISTALKNRGFQIANNDISYFNMKYKSTLDNDVYLKLVTKQEAQAGLNYVKEFLQKCYADNIFGVVLDLYNTQLFFQLINDQYELTISI</sequence>
<protein>
    <submittedName>
        <fullName evidence="2">Uncharacterized protein</fullName>
    </submittedName>
</protein>
<proteinExistence type="predicted"/>
<organism evidence="2 3">
    <name type="scientific">Ureaplasma ceti</name>
    <dbReference type="NCBI Taxonomy" id="3119530"/>
    <lineage>
        <taxon>Bacteria</taxon>
        <taxon>Bacillati</taxon>
        <taxon>Mycoplasmatota</taxon>
        <taxon>Mycoplasmoidales</taxon>
        <taxon>Mycoplasmoidaceae</taxon>
        <taxon>Ureaplasma</taxon>
    </lineage>
</organism>
<feature type="transmembrane region" description="Helical" evidence="1">
    <location>
        <begin position="126"/>
        <end position="146"/>
    </location>
</feature>
<gene>
    <name evidence="2" type="ORF">UREOM_6740</name>
</gene>
<dbReference type="EMBL" id="BAABQM010000006">
    <property type="protein sequence ID" value="GAA5414963.1"/>
    <property type="molecule type" value="Genomic_DNA"/>
</dbReference>
<dbReference type="Proteomes" id="UP001449582">
    <property type="component" value="Unassembled WGS sequence"/>
</dbReference>
<evidence type="ECO:0000313" key="3">
    <source>
        <dbReference type="Proteomes" id="UP001449582"/>
    </source>
</evidence>
<feature type="transmembrane region" description="Helical" evidence="1">
    <location>
        <begin position="175"/>
        <end position="200"/>
    </location>
</feature>
<evidence type="ECO:0000313" key="2">
    <source>
        <dbReference type="EMBL" id="GAA5414963.1"/>
    </source>
</evidence>
<keyword evidence="3" id="KW-1185">Reference proteome</keyword>
<evidence type="ECO:0000256" key="1">
    <source>
        <dbReference type="SAM" id="Phobius"/>
    </source>
</evidence>
<name>A0ABP9U6K6_9BACT</name>
<keyword evidence="1" id="KW-0472">Membrane</keyword>
<accession>A0ABP9U6K6</accession>
<keyword evidence="1" id="KW-1133">Transmembrane helix</keyword>
<dbReference type="RefSeq" id="WP_353290123.1">
    <property type="nucleotide sequence ID" value="NZ_BAABQM010000006.1"/>
</dbReference>
<reference evidence="2" key="1">
    <citation type="submission" date="2024-02" db="EMBL/GenBank/DDBJ databases">
        <title>Draft genome sequence of new strains in genus Ureaplasma.</title>
        <authorList>
            <person name="Nakajima Y."/>
            <person name="Segawa T."/>
        </authorList>
    </citation>
    <scope>NUCLEOTIDE SEQUENCE [LARGE SCALE GENOMIC DNA]</scope>
    <source>
        <strain evidence="2">OM1</strain>
    </source>
</reference>
<comment type="caution">
    <text evidence="2">The sequence shown here is derived from an EMBL/GenBank/DDBJ whole genome shotgun (WGS) entry which is preliminary data.</text>
</comment>